<dbReference type="SUPFAM" id="SSF47831">
    <property type="entry name" value="Enzyme I of the PEP:sugar phosphotransferase system HPr-binding (sub)domain"/>
    <property type="match status" value="1"/>
</dbReference>
<evidence type="ECO:0000256" key="7">
    <source>
        <dbReference type="ARBA" id="ARBA00016544"/>
    </source>
</evidence>
<evidence type="ECO:0000256" key="20">
    <source>
        <dbReference type="PIRSR" id="PIRSR000732-3"/>
    </source>
</evidence>
<dbReference type="InterPro" id="IPR024692">
    <property type="entry name" value="PTS_EI"/>
</dbReference>
<evidence type="ECO:0000259" key="23">
    <source>
        <dbReference type="Pfam" id="PF05524"/>
    </source>
</evidence>
<sequence length="573" mass="63360">MIRGIGVSKGIALAQQYVISDVLTAERDSAIDAELDVEKLRRARKEAMEQLAWTLEHAAERFGAEESEIFDAQLLLLDSDELWASAEQGVREAGHCAEWAFDEAVEKKIDAFSKLNSEYLRERVLDLKDIRQQVLRCMRQKSGISRNTDREVVIIGHEVMPSQIMEQREKKVRGIVMEAGGTTSHTVLLANMLGIPCVVEAAGVLVQAVDGEEIILDGTAGEVILHPSKEEKRAFEETRTLLVREEALDRAYFGCPDRSGDGSMLPLWCNIAAVSDIDQVLQNDGGGVGLMRSEFLFLGRQSAPGEEEQYNAYRQMAERLGGKPLVIRTLDLGADKQVSYLGLEKEDNPALGLRAIRYCLRHEEIFLPQLRAILRAGAGQDVRMMLPMVASLAEVRAAKIMVERAKTQLREQGLPFRQDMPIGVMIEVPSAAMLAGEFAAEADFFSIGTNDLVQYLFSADRTNPNVSNLNRPYAPALLRLVQHVAREGAEHGITVAICGHAGQDPLLLPLWLAMGIGELSVSPASVLSLRRALSGLTQEDCLPLLEHVLGMQDTDDVLDCLQEFRSRHAVEQR</sequence>
<keyword evidence="12 17" id="KW-0598">Phosphotransferase system</keyword>
<dbReference type="InterPro" id="IPR036637">
    <property type="entry name" value="Phosphohistidine_dom_sf"/>
</dbReference>
<dbReference type="SUPFAM" id="SSF52009">
    <property type="entry name" value="Phosphohistidine domain"/>
    <property type="match status" value="1"/>
</dbReference>
<evidence type="ECO:0000256" key="3">
    <source>
        <dbReference type="ARBA" id="ARBA00002728"/>
    </source>
</evidence>
<dbReference type="Pfam" id="PF02896">
    <property type="entry name" value="PEP-utilizers_C"/>
    <property type="match status" value="1"/>
</dbReference>
<evidence type="ECO:0000256" key="8">
    <source>
        <dbReference type="ARBA" id="ARBA00022448"/>
    </source>
</evidence>
<dbReference type="InterPro" id="IPR036618">
    <property type="entry name" value="PtsI_HPr-bd_sf"/>
</dbReference>
<dbReference type="Pfam" id="PF00391">
    <property type="entry name" value="PEP-utilizers"/>
    <property type="match status" value="1"/>
</dbReference>
<dbReference type="InterPro" id="IPR023151">
    <property type="entry name" value="PEP_util_CS"/>
</dbReference>
<evidence type="ECO:0000256" key="14">
    <source>
        <dbReference type="ARBA" id="ARBA00022777"/>
    </source>
</evidence>
<keyword evidence="13 17" id="KW-0479">Metal-binding</keyword>
<feature type="active site" description="Tele-phosphohistidine intermediate" evidence="18">
    <location>
        <position position="185"/>
    </location>
</feature>
<dbReference type="GO" id="GO:0009401">
    <property type="term" value="P:phosphoenolpyruvate-dependent sugar phosphotransferase system"/>
    <property type="evidence" value="ECO:0007669"/>
    <property type="project" value="UniProtKB-KW"/>
</dbReference>
<dbReference type="Proteomes" id="UP000607645">
    <property type="component" value="Unassembled WGS sequence"/>
</dbReference>
<evidence type="ECO:0000256" key="19">
    <source>
        <dbReference type="PIRSR" id="PIRSR000732-2"/>
    </source>
</evidence>
<feature type="binding site" evidence="20">
    <location>
        <position position="427"/>
    </location>
    <ligand>
        <name>Mg(2+)</name>
        <dbReference type="ChEBI" id="CHEBI:18420"/>
    </ligand>
</feature>
<dbReference type="Pfam" id="PF05524">
    <property type="entry name" value="PEP-utilisers_N"/>
    <property type="match status" value="1"/>
</dbReference>
<name>A0A8J6MDA6_9FIRM</name>
<evidence type="ECO:0000256" key="6">
    <source>
        <dbReference type="ARBA" id="ARBA00012232"/>
    </source>
</evidence>
<dbReference type="Gene3D" id="1.10.274.10">
    <property type="entry name" value="PtsI, HPr-binding domain"/>
    <property type="match status" value="1"/>
</dbReference>
<dbReference type="EC" id="2.7.3.9" evidence="6 17"/>
<comment type="subcellular location">
    <subcellularLocation>
        <location evidence="4 17">Cytoplasm</location>
    </subcellularLocation>
</comment>
<evidence type="ECO:0000256" key="13">
    <source>
        <dbReference type="ARBA" id="ARBA00022723"/>
    </source>
</evidence>
<comment type="cofactor">
    <cofactor evidence="2 17 20">
        <name>Mg(2+)</name>
        <dbReference type="ChEBI" id="CHEBI:18420"/>
    </cofactor>
</comment>
<proteinExistence type="inferred from homology"/>
<feature type="binding site" evidence="19">
    <location>
        <position position="461"/>
    </location>
    <ligand>
        <name>phosphoenolpyruvate</name>
        <dbReference type="ChEBI" id="CHEBI:58702"/>
    </ligand>
</feature>
<evidence type="ECO:0000256" key="11">
    <source>
        <dbReference type="ARBA" id="ARBA00022679"/>
    </source>
</evidence>
<evidence type="ECO:0000256" key="15">
    <source>
        <dbReference type="ARBA" id="ARBA00022842"/>
    </source>
</evidence>
<dbReference type="PIRSF" id="PIRSF000732">
    <property type="entry name" value="PTS_enzyme_I"/>
    <property type="match status" value="1"/>
</dbReference>
<evidence type="ECO:0000313" key="24">
    <source>
        <dbReference type="EMBL" id="MBC5737496.1"/>
    </source>
</evidence>
<keyword evidence="14 17" id="KW-0418">Kinase</keyword>
<evidence type="ECO:0000256" key="5">
    <source>
        <dbReference type="ARBA" id="ARBA00007837"/>
    </source>
</evidence>
<dbReference type="InterPro" id="IPR015813">
    <property type="entry name" value="Pyrv/PenolPyrv_kinase-like_dom"/>
</dbReference>
<evidence type="ECO:0000256" key="10">
    <source>
        <dbReference type="ARBA" id="ARBA00022597"/>
    </source>
</evidence>
<dbReference type="EMBL" id="JACOPQ010000007">
    <property type="protein sequence ID" value="MBC5737496.1"/>
    <property type="molecule type" value="Genomic_DNA"/>
</dbReference>
<reference evidence="24" key="1">
    <citation type="submission" date="2020-08" db="EMBL/GenBank/DDBJ databases">
        <title>Genome public.</title>
        <authorList>
            <person name="Liu C."/>
            <person name="Sun Q."/>
        </authorList>
    </citation>
    <scope>NUCLEOTIDE SEQUENCE</scope>
    <source>
        <strain evidence="24">NSJ-52</strain>
    </source>
</reference>
<feature type="binding site" evidence="19">
    <location>
        <begin position="450"/>
        <end position="451"/>
    </location>
    <ligand>
        <name>phosphoenolpyruvate</name>
        <dbReference type="ChEBI" id="CHEBI:58702"/>
    </ligand>
</feature>
<gene>
    <name evidence="24" type="primary">ptsP</name>
    <name evidence="24" type="ORF">H8S62_10810</name>
</gene>
<keyword evidence="8 17" id="KW-0813">Transport</keyword>
<dbReference type="SUPFAM" id="SSF51621">
    <property type="entry name" value="Phosphoenolpyruvate/pyruvate domain"/>
    <property type="match status" value="1"/>
</dbReference>
<feature type="binding site" evidence="19">
    <location>
        <position position="328"/>
    </location>
    <ligand>
        <name>phosphoenolpyruvate</name>
        <dbReference type="ChEBI" id="CHEBI:58702"/>
    </ligand>
</feature>
<dbReference type="GO" id="GO:0046872">
    <property type="term" value="F:metal ion binding"/>
    <property type="evidence" value="ECO:0007669"/>
    <property type="project" value="UniProtKB-KW"/>
</dbReference>
<comment type="caution">
    <text evidence="24">The sequence shown here is derived from an EMBL/GenBank/DDBJ whole genome shotgun (WGS) entry which is preliminary data.</text>
</comment>
<dbReference type="InterPro" id="IPR050499">
    <property type="entry name" value="PEP-utilizing_PTS_enzyme"/>
</dbReference>
<evidence type="ECO:0000256" key="12">
    <source>
        <dbReference type="ARBA" id="ARBA00022683"/>
    </source>
</evidence>
<comment type="function">
    <text evidence="3 17">General (non sugar-specific) component of the phosphoenolpyruvate-dependent sugar phosphotransferase system (sugar PTS). This major carbohydrate active-transport system catalyzes the phosphorylation of incoming sugar substrates concomitantly with their translocation across the cell membrane. Enzyme I transfers the phosphoryl group from phosphoenolpyruvate (PEP) to the phosphoryl carrier protein (HPr).</text>
</comment>
<keyword evidence="11 17" id="KW-0808">Transferase</keyword>
<keyword evidence="10 17" id="KW-0762">Sugar transport</keyword>
<dbReference type="InterPro" id="IPR008279">
    <property type="entry name" value="PEP-util_enz_mobile_dom"/>
</dbReference>
<dbReference type="PRINTS" id="PR01736">
    <property type="entry name" value="PHPHTRNFRASE"/>
</dbReference>
<feature type="domain" description="PEP-utilising enzyme mobile" evidence="21">
    <location>
        <begin position="150"/>
        <end position="221"/>
    </location>
</feature>
<dbReference type="AlphaFoldDB" id="A0A8J6MDA6"/>
<dbReference type="Gene3D" id="3.50.30.10">
    <property type="entry name" value="Phosphohistidine domain"/>
    <property type="match status" value="1"/>
</dbReference>
<dbReference type="GO" id="GO:0005737">
    <property type="term" value="C:cytoplasm"/>
    <property type="evidence" value="ECO:0007669"/>
    <property type="project" value="UniProtKB-SubCell"/>
</dbReference>
<dbReference type="PROSITE" id="PS00742">
    <property type="entry name" value="PEP_ENZYMES_2"/>
    <property type="match status" value="1"/>
</dbReference>
<comment type="catalytic activity">
    <reaction evidence="1 17">
        <text>L-histidyl-[protein] + phosphoenolpyruvate = N(pros)-phospho-L-histidyl-[protein] + pyruvate</text>
        <dbReference type="Rhea" id="RHEA:23880"/>
        <dbReference type="Rhea" id="RHEA-COMP:9745"/>
        <dbReference type="Rhea" id="RHEA-COMP:9746"/>
        <dbReference type="ChEBI" id="CHEBI:15361"/>
        <dbReference type="ChEBI" id="CHEBI:29979"/>
        <dbReference type="ChEBI" id="CHEBI:58702"/>
        <dbReference type="ChEBI" id="CHEBI:64837"/>
        <dbReference type="EC" id="2.7.3.9"/>
    </reaction>
</comment>
<evidence type="ECO:0000259" key="22">
    <source>
        <dbReference type="Pfam" id="PF02896"/>
    </source>
</evidence>
<evidence type="ECO:0000256" key="2">
    <source>
        <dbReference type="ARBA" id="ARBA00001946"/>
    </source>
</evidence>
<dbReference type="PANTHER" id="PTHR46244:SF3">
    <property type="entry name" value="PHOSPHOENOLPYRUVATE-PROTEIN PHOSPHOTRANSFERASE"/>
    <property type="match status" value="1"/>
</dbReference>
<organism evidence="24 25">
    <name type="scientific">Lawsonibacter faecis</name>
    <dbReference type="NCBI Taxonomy" id="2763052"/>
    <lineage>
        <taxon>Bacteria</taxon>
        <taxon>Bacillati</taxon>
        <taxon>Bacillota</taxon>
        <taxon>Clostridia</taxon>
        <taxon>Eubacteriales</taxon>
        <taxon>Oscillospiraceae</taxon>
        <taxon>Lawsonibacter</taxon>
    </lineage>
</organism>
<evidence type="ECO:0000256" key="4">
    <source>
        <dbReference type="ARBA" id="ARBA00004496"/>
    </source>
</evidence>
<dbReference type="InterPro" id="IPR040442">
    <property type="entry name" value="Pyrv_kinase-like_dom_sf"/>
</dbReference>
<dbReference type="InterPro" id="IPR000121">
    <property type="entry name" value="PEP_util_C"/>
</dbReference>
<feature type="active site" description="Proton donor" evidence="18">
    <location>
        <position position="498"/>
    </location>
</feature>
<dbReference type="RefSeq" id="WP_186919313.1">
    <property type="nucleotide sequence ID" value="NZ_JACOPQ010000007.1"/>
</dbReference>
<feature type="binding site" evidence="20">
    <location>
        <position position="451"/>
    </location>
    <ligand>
        <name>Mg(2+)</name>
        <dbReference type="ChEBI" id="CHEBI:18420"/>
    </ligand>
</feature>
<dbReference type="InterPro" id="IPR006318">
    <property type="entry name" value="PTS_EI-like"/>
</dbReference>
<dbReference type="Gene3D" id="3.20.20.60">
    <property type="entry name" value="Phosphoenolpyruvate-binding domains"/>
    <property type="match status" value="1"/>
</dbReference>
<evidence type="ECO:0000256" key="1">
    <source>
        <dbReference type="ARBA" id="ARBA00000683"/>
    </source>
</evidence>
<keyword evidence="15 17" id="KW-0460">Magnesium</keyword>
<dbReference type="PANTHER" id="PTHR46244">
    <property type="entry name" value="PHOSPHOENOLPYRUVATE-PROTEIN PHOSPHOTRANSFERASE"/>
    <property type="match status" value="1"/>
</dbReference>
<protein>
    <recommendedName>
        <fullName evidence="7 17">Phosphoenolpyruvate-protein phosphotransferase</fullName>
        <ecNumber evidence="6 17">2.7.3.9</ecNumber>
    </recommendedName>
    <alternativeName>
        <fullName evidence="16 17">Phosphotransferase system, enzyme I</fullName>
    </alternativeName>
</protein>
<evidence type="ECO:0000256" key="9">
    <source>
        <dbReference type="ARBA" id="ARBA00022490"/>
    </source>
</evidence>
<evidence type="ECO:0000313" key="25">
    <source>
        <dbReference type="Proteomes" id="UP000607645"/>
    </source>
</evidence>
<keyword evidence="25" id="KW-1185">Reference proteome</keyword>
<evidence type="ECO:0000256" key="17">
    <source>
        <dbReference type="PIRNR" id="PIRNR000732"/>
    </source>
</evidence>
<accession>A0A8J6MDA6</accession>
<feature type="domain" description="PEP-utilising enzyme C-terminal" evidence="22">
    <location>
        <begin position="260"/>
        <end position="534"/>
    </location>
</feature>
<dbReference type="InterPro" id="IPR008731">
    <property type="entry name" value="PTS_EIN"/>
</dbReference>
<dbReference type="NCBIfam" id="TIGR01417">
    <property type="entry name" value="PTS_I_fam"/>
    <property type="match status" value="1"/>
</dbReference>
<feature type="domain" description="Phosphotransferase system enzyme I N-terminal" evidence="23">
    <location>
        <begin position="3"/>
        <end position="123"/>
    </location>
</feature>
<dbReference type="GO" id="GO:0016301">
    <property type="term" value="F:kinase activity"/>
    <property type="evidence" value="ECO:0007669"/>
    <property type="project" value="UniProtKB-KW"/>
</dbReference>
<evidence type="ECO:0000259" key="21">
    <source>
        <dbReference type="Pfam" id="PF00391"/>
    </source>
</evidence>
<keyword evidence="9 17" id="KW-0963">Cytoplasm</keyword>
<feature type="binding site" evidence="19">
    <location>
        <position position="292"/>
    </location>
    <ligand>
        <name>phosphoenolpyruvate</name>
        <dbReference type="ChEBI" id="CHEBI:58702"/>
    </ligand>
</feature>
<comment type="similarity">
    <text evidence="5 17">Belongs to the PEP-utilizing enzyme family.</text>
</comment>
<evidence type="ECO:0000256" key="18">
    <source>
        <dbReference type="PIRSR" id="PIRSR000732-1"/>
    </source>
</evidence>
<evidence type="ECO:0000256" key="16">
    <source>
        <dbReference type="ARBA" id="ARBA00033235"/>
    </source>
</evidence>
<dbReference type="GO" id="GO:0008965">
    <property type="term" value="F:phosphoenolpyruvate-protein phosphotransferase activity"/>
    <property type="evidence" value="ECO:0007669"/>
    <property type="project" value="UniProtKB-EC"/>
</dbReference>